<dbReference type="GO" id="GO:0009103">
    <property type="term" value="P:lipopolysaccharide biosynthetic process"/>
    <property type="evidence" value="ECO:0007669"/>
    <property type="project" value="TreeGrafter"/>
</dbReference>
<feature type="transmembrane region" description="Helical" evidence="1">
    <location>
        <begin position="289"/>
        <end position="307"/>
    </location>
</feature>
<evidence type="ECO:0000259" key="3">
    <source>
        <dbReference type="Pfam" id="PF19040"/>
    </source>
</evidence>
<dbReference type="GO" id="GO:0016020">
    <property type="term" value="C:membrane"/>
    <property type="evidence" value="ECO:0007669"/>
    <property type="project" value="TreeGrafter"/>
</dbReference>
<feature type="transmembrane region" description="Helical" evidence="1">
    <location>
        <begin position="211"/>
        <end position="228"/>
    </location>
</feature>
<name>A0A2P6MBQ1_9GAMM</name>
<dbReference type="Pfam" id="PF19040">
    <property type="entry name" value="SGNH"/>
    <property type="match status" value="1"/>
</dbReference>
<dbReference type="OrthoDB" id="9767863at2"/>
<dbReference type="AlphaFoldDB" id="A0A2P6MBQ1"/>
<feature type="transmembrane region" description="Helical" evidence="1">
    <location>
        <begin position="188"/>
        <end position="204"/>
    </location>
</feature>
<evidence type="ECO:0000313" key="4">
    <source>
        <dbReference type="EMBL" id="PRH83401.1"/>
    </source>
</evidence>
<dbReference type="InterPro" id="IPR050879">
    <property type="entry name" value="Acyltransferase_3"/>
</dbReference>
<protein>
    <recommendedName>
        <fullName evidence="6">Acyltransferase</fullName>
    </recommendedName>
</protein>
<feature type="transmembrane region" description="Helical" evidence="1">
    <location>
        <begin position="388"/>
        <end position="408"/>
    </location>
</feature>
<dbReference type="PANTHER" id="PTHR23028:SF53">
    <property type="entry name" value="ACYL_TRANSF_3 DOMAIN-CONTAINING PROTEIN"/>
    <property type="match status" value="1"/>
</dbReference>
<evidence type="ECO:0000313" key="5">
    <source>
        <dbReference type="Proteomes" id="UP000241736"/>
    </source>
</evidence>
<keyword evidence="1" id="KW-0472">Membrane</keyword>
<feature type="transmembrane region" description="Helical" evidence="1">
    <location>
        <begin position="262"/>
        <end position="283"/>
    </location>
</feature>
<keyword evidence="1" id="KW-0812">Transmembrane</keyword>
<dbReference type="Proteomes" id="UP000241736">
    <property type="component" value="Unassembled WGS sequence"/>
</dbReference>
<feature type="transmembrane region" description="Helical" evidence="1">
    <location>
        <begin position="77"/>
        <end position="97"/>
    </location>
</feature>
<keyword evidence="1" id="KW-1133">Transmembrane helix</keyword>
<dbReference type="InterPro" id="IPR002656">
    <property type="entry name" value="Acyl_transf_3_dom"/>
</dbReference>
<comment type="caution">
    <text evidence="4">The sequence shown here is derived from an EMBL/GenBank/DDBJ whole genome shotgun (WGS) entry which is preliminary data.</text>
</comment>
<feature type="transmembrane region" description="Helical" evidence="1">
    <location>
        <begin position="118"/>
        <end position="137"/>
    </location>
</feature>
<evidence type="ECO:0008006" key="6">
    <source>
        <dbReference type="Google" id="ProtNLM"/>
    </source>
</evidence>
<evidence type="ECO:0000259" key="2">
    <source>
        <dbReference type="Pfam" id="PF01757"/>
    </source>
</evidence>
<evidence type="ECO:0000256" key="1">
    <source>
        <dbReference type="SAM" id="Phobius"/>
    </source>
</evidence>
<dbReference type="EMBL" id="PVLF01000002">
    <property type="protein sequence ID" value="PRH83401.1"/>
    <property type="molecule type" value="Genomic_DNA"/>
</dbReference>
<gene>
    <name evidence="4" type="ORF">C6N40_01760</name>
</gene>
<accession>A0A2P6MBQ1</accession>
<dbReference type="PANTHER" id="PTHR23028">
    <property type="entry name" value="ACETYLTRANSFERASE"/>
    <property type="match status" value="1"/>
</dbReference>
<dbReference type="Pfam" id="PF01757">
    <property type="entry name" value="Acyl_transf_3"/>
    <property type="match status" value="1"/>
</dbReference>
<keyword evidence="5" id="KW-1185">Reference proteome</keyword>
<proteinExistence type="predicted"/>
<feature type="domain" description="SGNH" evidence="3">
    <location>
        <begin position="448"/>
        <end position="683"/>
    </location>
</feature>
<organism evidence="4 5">
    <name type="scientific">Arenimonas caeni</name>
    <dbReference type="NCBI Taxonomy" id="2058085"/>
    <lineage>
        <taxon>Bacteria</taxon>
        <taxon>Pseudomonadati</taxon>
        <taxon>Pseudomonadota</taxon>
        <taxon>Gammaproteobacteria</taxon>
        <taxon>Lysobacterales</taxon>
        <taxon>Lysobacteraceae</taxon>
        <taxon>Arenimonas</taxon>
    </lineage>
</organism>
<reference evidence="4 5" key="1">
    <citation type="submission" date="2018-03" db="EMBL/GenBank/DDBJ databases">
        <title>Arenimonas caeni sp. nov., isolated from activated sludge.</title>
        <authorList>
            <person name="Liu H."/>
        </authorList>
    </citation>
    <scope>NUCLEOTIDE SEQUENCE [LARGE SCALE GENOMIC DNA]</scope>
    <source>
        <strain evidence="5">z29</strain>
    </source>
</reference>
<dbReference type="InterPro" id="IPR043968">
    <property type="entry name" value="SGNH"/>
</dbReference>
<feature type="domain" description="Acyltransferase 3" evidence="2">
    <location>
        <begin position="51"/>
        <end position="370"/>
    </location>
</feature>
<feature type="transmembrane region" description="Helical" evidence="1">
    <location>
        <begin position="234"/>
        <end position="255"/>
    </location>
</feature>
<dbReference type="GO" id="GO:0016747">
    <property type="term" value="F:acyltransferase activity, transferring groups other than amino-acyl groups"/>
    <property type="evidence" value="ECO:0007669"/>
    <property type="project" value="InterPro"/>
</dbReference>
<sequence>MSRCGFGLPLPRDVMQWIDSMSGSSCQTRSRPIGVWRDMRNVPMLRYQPHIDGLRAVAVLLVILHHLGDWAGMGGGYVGVDVFFVISGYLITSVVKAEIEQCTFTIGGFYKRRVIRLAPAYFLVLVATTVAALVWMLPAELAEYSRSAAASSVFLANFFMWREVGGYFGVSADTVPLLHLWSLAVEEQYYLFWPFFLLVVTRLLKRRVMPYLLVALVIGGVAVSEWGVQKYPAAAYYLLPTRFYELMVGSLLAYLPAVAARAAVSNVLAGAGAMLVLYAGFTFNRETPFPGLAALVPVLGTALLIRCGEGTWVGRLLSTRPATQMGLISYPAYLWHWPILVFLGLNQIEVTRDVGLAVLVSTFVLSWLTWKFVELPARAFRNRSPRRVVVLGAGLPVFAVCLAAWMLVAANGLPARFPESLNKKSEALLAHPNRLRGRCNEGPPTSPLPPDKCILGRAGGPVDFLLVGDSHANHFTGFLDELGKDANLRGYDMTRSNTPFLPGVDRWHMRNGAEEHHEAFVPRNRYVSSLLASNHYRVVVLAGNYTGFADGEIIRAGDLTGEKALASGLRNAILEAKASAEKVVIITTIPLLTAGLSDCSLRSERFDTELDCTLDRRHHEERAAAAGRIIESMRREFTDVVWVEPEVLMCSENLCETELDGVPLYKDQGHLNDYGSRLLARRLLSRCGNPLNRVNSIGFLCGDK</sequence>
<feature type="transmembrane region" description="Helical" evidence="1">
    <location>
        <begin position="327"/>
        <end position="348"/>
    </location>
</feature>
<feature type="transmembrane region" description="Helical" evidence="1">
    <location>
        <begin position="354"/>
        <end position="373"/>
    </location>
</feature>